<proteinExistence type="predicted"/>
<keyword evidence="2 3" id="KW-0802">TPR repeat</keyword>
<dbReference type="InterPro" id="IPR051685">
    <property type="entry name" value="Ycf3/AcsC/BcsC/TPR_MFPF"/>
</dbReference>
<keyword evidence="1" id="KW-0677">Repeat</keyword>
<feature type="region of interest" description="Disordered" evidence="4">
    <location>
        <begin position="200"/>
        <end position="220"/>
    </location>
</feature>
<dbReference type="InterPro" id="IPR011990">
    <property type="entry name" value="TPR-like_helical_dom_sf"/>
</dbReference>
<feature type="repeat" description="TPR" evidence="3">
    <location>
        <begin position="91"/>
        <end position="124"/>
    </location>
</feature>
<dbReference type="SUPFAM" id="SSF48452">
    <property type="entry name" value="TPR-like"/>
    <property type="match status" value="1"/>
</dbReference>
<evidence type="ECO:0000313" key="6">
    <source>
        <dbReference type="Proteomes" id="UP000217431"/>
    </source>
</evidence>
<evidence type="ECO:0000256" key="4">
    <source>
        <dbReference type="SAM" id="MobiDB-lite"/>
    </source>
</evidence>
<dbReference type="Proteomes" id="UP000217431">
    <property type="component" value="Chromosome I"/>
</dbReference>
<evidence type="ECO:0000256" key="3">
    <source>
        <dbReference type="PROSITE-ProRule" id="PRU00339"/>
    </source>
</evidence>
<feature type="compositionally biased region" description="Basic and acidic residues" evidence="4">
    <location>
        <begin position="202"/>
        <end position="220"/>
    </location>
</feature>
<evidence type="ECO:0000313" key="5">
    <source>
        <dbReference type="EMBL" id="BAU17031.1"/>
    </source>
</evidence>
<evidence type="ECO:0000256" key="2">
    <source>
        <dbReference type="ARBA" id="ARBA00022803"/>
    </source>
</evidence>
<organism evidence="5 6">
    <name type="scientific">Prevotella intermedia</name>
    <dbReference type="NCBI Taxonomy" id="28131"/>
    <lineage>
        <taxon>Bacteria</taxon>
        <taxon>Pseudomonadati</taxon>
        <taxon>Bacteroidota</taxon>
        <taxon>Bacteroidia</taxon>
        <taxon>Bacteroidales</taxon>
        <taxon>Prevotellaceae</taxon>
        <taxon>Prevotella</taxon>
    </lineage>
</organism>
<dbReference type="SMART" id="SM00028">
    <property type="entry name" value="TPR"/>
    <property type="match status" value="2"/>
</dbReference>
<name>A0A0S3UI03_PREIN</name>
<dbReference type="PROSITE" id="PS50005">
    <property type="entry name" value="TPR"/>
    <property type="match status" value="1"/>
</dbReference>
<dbReference type="STRING" id="28131.BWX40_06045"/>
<dbReference type="PANTHER" id="PTHR44943:SF8">
    <property type="entry name" value="TPR REPEAT-CONTAINING PROTEIN MJ0263"/>
    <property type="match status" value="1"/>
</dbReference>
<accession>A0A0S3UI03</accession>
<gene>
    <name evidence="5" type="ORF">PIOMA14_I_0523</name>
</gene>
<dbReference type="RefSeq" id="WP_096405057.1">
    <property type="nucleotide sequence ID" value="NZ_AP014597.1"/>
</dbReference>
<dbReference type="EMBL" id="AP014597">
    <property type="protein sequence ID" value="BAU17031.1"/>
    <property type="molecule type" value="Genomic_DNA"/>
</dbReference>
<dbReference type="InterPro" id="IPR019734">
    <property type="entry name" value="TPR_rpt"/>
</dbReference>
<sequence>MFRCFVISILALFALPSFAQYNIKRLMEEGRRSLDSGYYIASMEIFRRIVALKPNLYEAWYLMALSKYHLEDYKGADDDCQKALQLQPYIADIYDLYGMVCIREEKYDSAIVAYTRALEIDRDNQEFWFNRVYSLYMTGNNKEATSQLAFILKRWPQFSAAQILLGEVKSGRKPTKKSIQRSKSDSLKLHSLNKGSWLMQRVQEENEEKQKQKEIKMKLN</sequence>
<evidence type="ECO:0000256" key="1">
    <source>
        <dbReference type="ARBA" id="ARBA00022737"/>
    </source>
</evidence>
<dbReference type="Gene3D" id="1.25.40.10">
    <property type="entry name" value="Tetratricopeptide repeat domain"/>
    <property type="match status" value="1"/>
</dbReference>
<dbReference type="PANTHER" id="PTHR44943">
    <property type="entry name" value="CELLULOSE SYNTHASE OPERON PROTEIN C"/>
    <property type="match status" value="1"/>
</dbReference>
<reference evidence="5 6" key="1">
    <citation type="journal article" date="2016" name="DNA Res.">
        <title>The complete genome sequencing of Prevotella intermedia strain OMA14 and a subsequent fine-scale, intra-species genomic comparison reveal an unusual amplification of conjugative and mobile transposons and identify a novel Prevotella-lineage-specific repeat.</title>
        <authorList>
            <person name="Naito M."/>
            <person name="Ogura Y."/>
            <person name="Itoh T."/>
            <person name="Shoji M."/>
            <person name="Okamoto M."/>
            <person name="Hayashi T."/>
            <person name="Nakayama K."/>
        </authorList>
    </citation>
    <scope>NUCLEOTIDE SEQUENCE [LARGE SCALE GENOMIC DNA]</scope>
    <source>
        <strain evidence="5 6">OMA14</strain>
    </source>
</reference>
<dbReference type="Pfam" id="PF13181">
    <property type="entry name" value="TPR_8"/>
    <property type="match status" value="1"/>
</dbReference>
<dbReference type="Pfam" id="PF14559">
    <property type="entry name" value="TPR_19"/>
    <property type="match status" value="1"/>
</dbReference>
<dbReference type="AlphaFoldDB" id="A0A0S3UI03"/>
<protein>
    <submittedName>
        <fullName evidence="5">Putative TPR domain protein</fullName>
    </submittedName>
</protein>